<accession>A0ABQ7D8W3</accession>
<name>A0ABQ7D8W3_BRACR</name>
<evidence type="ECO:0000313" key="1">
    <source>
        <dbReference type="EMBL" id="KAF3568701.1"/>
    </source>
</evidence>
<evidence type="ECO:0000313" key="2">
    <source>
        <dbReference type="Proteomes" id="UP000266723"/>
    </source>
</evidence>
<reference evidence="1 2" key="1">
    <citation type="journal article" date="2020" name="BMC Genomics">
        <title>Intraspecific diversification of the crop wild relative Brassica cretica Lam. using demographic model selection.</title>
        <authorList>
            <person name="Kioukis A."/>
            <person name="Michalopoulou V.A."/>
            <person name="Briers L."/>
            <person name="Pirintsos S."/>
            <person name="Studholme D.J."/>
            <person name="Pavlidis P."/>
            <person name="Sarris P.F."/>
        </authorList>
    </citation>
    <scope>NUCLEOTIDE SEQUENCE [LARGE SCALE GENOMIC DNA]</scope>
    <source>
        <strain evidence="2">cv. PFS-1207/04</strain>
    </source>
</reference>
<protein>
    <submittedName>
        <fullName evidence="1">Uncharacterized protein</fullName>
    </submittedName>
</protein>
<dbReference type="Proteomes" id="UP000266723">
    <property type="component" value="Unassembled WGS sequence"/>
</dbReference>
<dbReference type="EMBL" id="QGKV02000759">
    <property type="protein sequence ID" value="KAF3568701.1"/>
    <property type="molecule type" value="Genomic_DNA"/>
</dbReference>
<gene>
    <name evidence="1" type="ORF">DY000_02016748</name>
</gene>
<proteinExistence type="predicted"/>
<sequence>MSEIPLTCPHQKNDVGGSFAVQPSKTILNTQRGIVIHEPIIRLACPAKEAPYKGKGKAIAIEGDIDVAGAKFLLLEMSTSKGAYGRNGEVAELCAVACSRNQRSPTSKTLKWRNMLKQNLSQ</sequence>
<comment type="caution">
    <text evidence="1">The sequence shown here is derived from an EMBL/GenBank/DDBJ whole genome shotgun (WGS) entry which is preliminary data.</text>
</comment>
<keyword evidence="2" id="KW-1185">Reference proteome</keyword>
<organism evidence="1 2">
    <name type="scientific">Brassica cretica</name>
    <name type="common">Mustard</name>
    <dbReference type="NCBI Taxonomy" id="69181"/>
    <lineage>
        <taxon>Eukaryota</taxon>
        <taxon>Viridiplantae</taxon>
        <taxon>Streptophyta</taxon>
        <taxon>Embryophyta</taxon>
        <taxon>Tracheophyta</taxon>
        <taxon>Spermatophyta</taxon>
        <taxon>Magnoliopsida</taxon>
        <taxon>eudicotyledons</taxon>
        <taxon>Gunneridae</taxon>
        <taxon>Pentapetalae</taxon>
        <taxon>rosids</taxon>
        <taxon>malvids</taxon>
        <taxon>Brassicales</taxon>
        <taxon>Brassicaceae</taxon>
        <taxon>Brassiceae</taxon>
        <taxon>Brassica</taxon>
    </lineage>
</organism>